<sequence length="348" mass="34735">MSQEKPGTPEEPKAPEDQPETTPSTAADEATAVPAEEVPVAPVAPGAAAQAGYGAAAGYGLSTAPATEVEDYPVITAARADGPSLGARIGAEALGTFVLLLAGLGTALYASASGVGTLGSALAFGLGAGAAHLMVGAVSGGHFNPAITLGSVLAGRTRAAHLAPYWVAQLIGGALATAVLYVTMTQLPELETIQRQFFAGVANGYDTHSPLAAATSTGEGFSLLAALLVEVVVTAVLVGVVLSLTGRARLGRGQAAAGYGAALAVAVLIATPITNAGLNPARSIAAAIFSESWAWGQIWVFIVGPLVGGLLAALLYRGFGGGAEEDELDEELADDVLIEEEVVVVEGR</sequence>
<dbReference type="InterPro" id="IPR034294">
    <property type="entry name" value="Aquaporin_transptr"/>
</dbReference>
<proteinExistence type="inferred from homology"/>
<dbReference type="Gene3D" id="1.20.1080.10">
    <property type="entry name" value="Glycerol uptake facilitator protein"/>
    <property type="match status" value="1"/>
</dbReference>
<evidence type="ECO:0000256" key="1">
    <source>
        <dbReference type="ARBA" id="ARBA00004651"/>
    </source>
</evidence>
<dbReference type="PROSITE" id="PS00221">
    <property type="entry name" value="MIP"/>
    <property type="match status" value="1"/>
</dbReference>
<keyword evidence="4" id="KW-1003">Cell membrane</keyword>
<dbReference type="AlphaFoldDB" id="A0A7X6R0P4"/>
<evidence type="ECO:0000256" key="3">
    <source>
        <dbReference type="ARBA" id="ARBA00022448"/>
    </source>
</evidence>
<evidence type="ECO:0000256" key="7">
    <source>
        <dbReference type="ARBA" id="ARBA00023136"/>
    </source>
</evidence>
<feature type="transmembrane region" description="Helical" evidence="10">
    <location>
        <begin position="93"/>
        <end position="112"/>
    </location>
</feature>
<reference evidence="11 12" key="1">
    <citation type="submission" date="2020-04" db="EMBL/GenBank/DDBJ databases">
        <title>MicrobeNet Type strains.</title>
        <authorList>
            <person name="Nicholson A.C."/>
        </authorList>
    </citation>
    <scope>NUCLEOTIDE SEQUENCE [LARGE SCALE GENOMIC DNA]</scope>
    <source>
        <strain evidence="11 12">ATCC BAA-788</strain>
    </source>
</reference>
<dbReference type="InterPro" id="IPR000425">
    <property type="entry name" value="MIP"/>
</dbReference>
<evidence type="ECO:0000256" key="6">
    <source>
        <dbReference type="ARBA" id="ARBA00022989"/>
    </source>
</evidence>
<keyword evidence="5 8" id="KW-0812">Transmembrane</keyword>
<keyword evidence="7 10" id="KW-0472">Membrane</keyword>
<dbReference type="InterPro" id="IPR022357">
    <property type="entry name" value="MIP_CS"/>
</dbReference>
<evidence type="ECO:0000313" key="11">
    <source>
        <dbReference type="EMBL" id="NKY24534.1"/>
    </source>
</evidence>
<evidence type="ECO:0000256" key="8">
    <source>
        <dbReference type="RuleBase" id="RU000477"/>
    </source>
</evidence>
<evidence type="ECO:0000256" key="4">
    <source>
        <dbReference type="ARBA" id="ARBA00022475"/>
    </source>
</evidence>
<dbReference type="Pfam" id="PF00230">
    <property type="entry name" value="MIP"/>
    <property type="match status" value="1"/>
</dbReference>
<dbReference type="GO" id="GO:0005886">
    <property type="term" value="C:plasma membrane"/>
    <property type="evidence" value="ECO:0007669"/>
    <property type="project" value="UniProtKB-SubCell"/>
</dbReference>
<feature type="region of interest" description="Disordered" evidence="9">
    <location>
        <begin position="1"/>
        <end position="39"/>
    </location>
</feature>
<dbReference type="EMBL" id="JAAXOX010000017">
    <property type="protein sequence ID" value="NKY24534.1"/>
    <property type="molecule type" value="Genomic_DNA"/>
</dbReference>
<dbReference type="RefSeq" id="WP_168631657.1">
    <property type="nucleotide sequence ID" value="NZ_BONL01000017.1"/>
</dbReference>
<gene>
    <name evidence="11" type="ORF">HGA03_17890</name>
</gene>
<evidence type="ECO:0000256" key="2">
    <source>
        <dbReference type="ARBA" id="ARBA00006175"/>
    </source>
</evidence>
<comment type="subcellular location">
    <subcellularLocation>
        <location evidence="1">Cell membrane</location>
        <topology evidence="1">Multi-pass membrane protein</topology>
    </subcellularLocation>
</comment>
<feature type="transmembrane region" description="Helical" evidence="10">
    <location>
        <begin position="256"/>
        <end position="278"/>
    </location>
</feature>
<accession>A0A7X6R0P4</accession>
<dbReference type="GO" id="GO:0015250">
    <property type="term" value="F:water channel activity"/>
    <property type="evidence" value="ECO:0007669"/>
    <property type="project" value="TreeGrafter"/>
</dbReference>
<evidence type="ECO:0000256" key="5">
    <source>
        <dbReference type="ARBA" id="ARBA00022692"/>
    </source>
</evidence>
<protein>
    <submittedName>
        <fullName evidence="11">MIP family channel protein</fullName>
    </submittedName>
</protein>
<name>A0A7X6R0P4_9CELL</name>
<comment type="caution">
    <text evidence="11">The sequence shown here is derived from an EMBL/GenBank/DDBJ whole genome shotgun (WGS) entry which is preliminary data.</text>
</comment>
<dbReference type="InterPro" id="IPR023271">
    <property type="entry name" value="Aquaporin-like"/>
</dbReference>
<feature type="transmembrane region" description="Helical" evidence="10">
    <location>
        <begin position="221"/>
        <end position="244"/>
    </location>
</feature>
<feature type="transmembrane region" description="Helical" evidence="10">
    <location>
        <begin position="298"/>
        <end position="316"/>
    </location>
</feature>
<keyword evidence="3 8" id="KW-0813">Transport</keyword>
<dbReference type="PRINTS" id="PR00783">
    <property type="entry name" value="MINTRINSICP"/>
</dbReference>
<feature type="compositionally biased region" description="Basic and acidic residues" evidence="9">
    <location>
        <begin position="7"/>
        <end position="16"/>
    </location>
</feature>
<dbReference type="PANTHER" id="PTHR19139:SF199">
    <property type="entry name" value="MIP17260P"/>
    <property type="match status" value="1"/>
</dbReference>
<evidence type="ECO:0000313" key="12">
    <source>
        <dbReference type="Proteomes" id="UP000581206"/>
    </source>
</evidence>
<organism evidence="11 12">
    <name type="scientific">Cellulomonas denverensis</name>
    <dbReference type="NCBI Taxonomy" id="264297"/>
    <lineage>
        <taxon>Bacteria</taxon>
        <taxon>Bacillati</taxon>
        <taxon>Actinomycetota</taxon>
        <taxon>Actinomycetes</taxon>
        <taxon>Micrococcales</taxon>
        <taxon>Cellulomonadaceae</taxon>
        <taxon>Cellulomonas</taxon>
    </lineage>
</organism>
<feature type="transmembrane region" description="Helical" evidence="10">
    <location>
        <begin position="162"/>
        <end position="182"/>
    </location>
</feature>
<dbReference type="SUPFAM" id="SSF81338">
    <property type="entry name" value="Aquaporin-like"/>
    <property type="match status" value="1"/>
</dbReference>
<evidence type="ECO:0000256" key="10">
    <source>
        <dbReference type="SAM" id="Phobius"/>
    </source>
</evidence>
<feature type="compositionally biased region" description="Low complexity" evidence="9">
    <location>
        <begin position="26"/>
        <end position="39"/>
    </location>
</feature>
<keyword evidence="6 10" id="KW-1133">Transmembrane helix</keyword>
<evidence type="ECO:0000256" key="9">
    <source>
        <dbReference type="SAM" id="MobiDB-lite"/>
    </source>
</evidence>
<dbReference type="Proteomes" id="UP000581206">
    <property type="component" value="Unassembled WGS sequence"/>
</dbReference>
<comment type="similarity">
    <text evidence="2 8">Belongs to the MIP/aquaporin (TC 1.A.8) family.</text>
</comment>
<dbReference type="PANTHER" id="PTHR19139">
    <property type="entry name" value="AQUAPORIN TRANSPORTER"/>
    <property type="match status" value="1"/>
</dbReference>
<keyword evidence="12" id="KW-1185">Reference proteome</keyword>